<feature type="region of interest" description="Disordered" evidence="1">
    <location>
        <begin position="1"/>
        <end position="31"/>
    </location>
</feature>
<gene>
    <name evidence="2" type="ORF">ACIO7M_13595</name>
</gene>
<keyword evidence="3" id="KW-1185">Reference proteome</keyword>
<evidence type="ECO:0000313" key="2">
    <source>
        <dbReference type="EMBL" id="MFJ2822135.1"/>
    </source>
</evidence>
<dbReference type="Proteomes" id="UP001617351">
    <property type="component" value="Unassembled WGS sequence"/>
</dbReference>
<comment type="caution">
    <text evidence="2">The sequence shown here is derived from an EMBL/GenBank/DDBJ whole genome shotgun (WGS) entry which is preliminary data.</text>
</comment>
<evidence type="ECO:0008006" key="4">
    <source>
        <dbReference type="Google" id="ProtNLM"/>
    </source>
</evidence>
<feature type="region of interest" description="Disordered" evidence="1">
    <location>
        <begin position="95"/>
        <end position="132"/>
    </location>
</feature>
<dbReference type="RefSeq" id="WP_402380476.1">
    <property type="nucleotide sequence ID" value="NZ_JBIUYY010000005.1"/>
</dbReference>
<name>A0ABW8EFX4_STRT5</name>
<organism evidence="2 3">
    <name type="scientific">Streptomyces toxytricini</name>
    <name type="common">Actinomyces toxytricini</name>
    <dbReference type="NCBI Taxonomy" id="67369"/>
    <lineage>
        <taxon>Bacteria</taxon>
        <taxon>Bacillati</taxon>
        <taxon>Actinomycetota</taxon>
        <taxon>Actinomycetes</taxon>
        <taxon>Kitasatosporales</taxon>
        <taxon>Streptomycetaceae</taxon>
        <taxon>Streptomyces</taxon>
    </lineage>
</organism>
<accession>A0ABW8EFX4</accession>
<feature type="compositionally biased region" description="Basic and acidic residues" evidence="1">
    <location>
        <begin position="111"/>
        <end position="127"/>
    </location>
</feature>
<reference evidence="2 3" key="1">
    <citation type="submission" date="2024-10" db="EMBL/GenBank/DDBJ databases">
        <title>The Natural Products Discovery Center: Release of the First 8490 Sequenced Strains for Exploring Actinobacteria Biosynthetic Diversity.</title>
        <authorList>
            <person name="Kalkreuter E."/>
            <person name="Kautsar S.A."/>
            <person name="Yang D."/>
            <person name="Bader C.D."/>
            <person name="Teijaro C.N."/>
            <person name="Fluegel L."/>
            <person name="Davis C.M."/>
            <person name="Simpson J.R."/>
            <person name="Lauterbach L."/>
            <person name="Steele A.D."/>
            <person name="Gui C."/>
            <person name="Meng S."/>
            <person name="Li G."/>
            <person name="Viehrig K."/>
            <person name="Ye F."/>
            <person name="Su P."/>
            <person name="Kiefer A.F."/>
            <person name="Nichols A."/>
            <person name="Cepeda A.J."/>
            <person name="Yan W."/>
            <person name="Fan B."/>
            <person name="Jiang Y."/>
            <person name="Adhikari A."/>
            <person name="Zheng C.-J."/>
            <person name="Schuster L."/>
            <person name="Cowan T.M."/>
            <person name="Smanski M.J."/>
            <person name="Chevrette M.G."/>
            <person name="De Carvalho L.P.S."/>
            <person name="Shen B."/>
        </authorList>
    </citation>
    <scope>NUCLEOTIDE SEQUENCE [LARGE SCALE GENOMIC DNA]</scope>
    <source>
        <strain evidence="2 3">NPDC087220</strain>
    </source>
</reference>
<evidence type="ECO:0000313" key="3">
    <source>
        <dbReference type="Proteomes" id="UP001617351"/>
    </source>
</evidence>
<evidence type="ECO:0000256" key="1">
    <source>
        <dbReference type="SAM" id="MobiDB-lite"/>
    </source>
</evidence>
<proteinExistence type="predicted"/>
<dbReference type="EMBL" id="JBIUYY010000005">
    <property type="protein sequence ID" value="MFJ2822135.1"/>
    <property type="molecule type" value="Genomic_DNA"/>
</dbReference>
<protein>
    <recommendedName>
        <fullName evidence="4">DUF3618 domain-containing protein</fullName>
    </recommendedName>
</protein>
<feature type="region of interest" description="Disordered" evidence="1">
    <location>
        <begin position="162"/>
        <end position="215"/>
    </location>
</feature>
<sequence>MSDFDDRGTAGRSGPQAMAHTVKEKAGEGAAVVGEKTSRIAGTVGEQAAGVAGEAGARARDLAGELRTQVRDQARGQTGRLAQNVRSLADDLARMAEADTSGSPAASAVRRVADGGRRMASRMESRGPDGLLSDLQDFARRRPGAFLAGAALAGFALGRIGKGTQAAGSSGGPSVADRTAPAITERAAPPAGGGPPDAGQRPAPAPAVRYPGEGS</sequence>